<feature type="domain" description="TNase-like" evidence="1">
    <location>
        <begin position="134"/>
        <end position="213"/>
    </location>
</feature>
<dbReference type="SUPFAM" id="SSF50199">
    <property type="entry name" value="Staphylococcal nuclease"/>
    <property type="match status" value="1"/>
</dbReference>
<dbReference type="InterPro" id="IPR016071">
    <property type="entry name" value="Staphylococal_nuclease_OB-fold"/>
</dbReference>
<dbReference type="InterPro" id="IPR035437">
    <property type="entry name" value="SNase_OB-fold_sf"/>
</dbReference>
<proteinExistence type="predicted"/>
<evidence type="ECO:0000313" key="2">
    <source>
        <dbReference type="EMBL" id="OGG93244.1"/>
    </source>
</evidence>
<reference evidence="2 3" key="1">
    <citation type="journal article" date="2016" name="Nat. Commun.">
        <title>Thousands of microbial genomes shed light on interconnected biogeochemical processes in an aquifer system.</title>
        <authorList>
            <person name="Anantharaman K."/>
            <person name="Brown C.T."/>
            <person name="Hug L.A."/>
            <person name="Sharon I."/>
            <person name="Castelle C.J."/>
            <person name="Probst A.J."/>
            <person name="Thomas B.C."/>
            <person name="Singh A."/>
            <person name="Wilkins M.J."/>
            <person name="Karaoz U."/>
            <person name="Brodie E.L."/>
            <person name="Williams K.H."/>
            <person name="Hubbard S.S."/>
            <person name="Banfield J.F."/>
        </authorList>
    </citation>
    <scope>NUCLEOTIDE SEQUENCE [LARGE SCALE GENOMIC DNA]</scope>
</reference>
<name>A0A1F6G556_9PROT</name>
<accession>A0A1F6G556</accession>
<protein>
    <recommendedName>
        <fullName evidence="1">TNase-like domain-containing protein</fullName>
    </recommendedName>
</protein>
<sequence>MLILGLIILGGCFSNLDEDGGHYDQRTNRYVYVRPKKVPPSGYSQKVTQPRPGKPQMIYGRAAKIDEDLKSIWVQIEDRPTYQMIAESLSKGNREDKERLLRLHLRYVSPLGSIVEPGLKRQWQDYTTQTFERQFMNRRVYLEIHYQPESRQLEGYLFQQVKQNGETEFFNLNRWMIEQGLSVFFEAGASSDEIKEYRTAQTLAKTQKAGLWNYQ</sequence>
<dbReference type="Gene3D" id="2.40.50.90">
    <property type="match status" value="1"/>
</dbReference>
<dbReference type="Pfam" id="PF00565">
    <property type="entry name" value="SNase"/>
    <property type="match status" value="1"/>
</dbReference>
<organism evidence="2 3">
    <name type="scientific">Candidatus Lambdaproteobacteria bacterium RIFOXYD2_FULL_50_16</name>
    <dbReference type="NCBI Taxonomy" id="1817772"/>
    <lineage>
        <taxon>Bacteria</taxon>
        <taxon>Pseudomonadati</taxon>
        <taxon>Pseudomonadota</taxon>
        <taxon>Candidatus Lambdaproteobacteria</taxon>
    </lineage>
</organism>
<evidence type="ECO:0000313" key="3">
    <source>
        <dbReference type="Proteomes" id="UP000178449"/>
    </source>
</evidence>
<dbReference type="STRING" id="1817772.A2527_13410"/>
<dbReference type="AlphaFoldDB" id="A0A1F6G556"/>
<comment type="caution">
    <text evidence="2">The sequence shown here is derived from an EMBL/GenBank/DDBJ whole genome shotgun (WGS) entry which is preliminary data.</text>
</comment>
<gene>
    <name evidence="2" type="ORF">A2527_13410</name>
</gene>
<dbReference type="EMBL" id="MFNE01000052">
    <property type="protein sequence ID" value="OGG93244.1"/>
    <property type="molecule type" value="Genomic_DNA"/>
</dbReference>
<evidence type="ECO:0000259" key="1">
    <source>
        <dbReference type="Pfam" id="PF00565"/>
    </source>
</evidence>
<dbReference type="Proteomes" id="UP000178449">
    <property type="component" value="Unassembled WGS sequence"/>
</dbReference>